<dbReference type="AlphaFoldDB" id="A0A3N4VSR2"/>
<sequence length="160" mass="18309">MENSKRSDLVFKLYYSYNLERLFYCLNSRLNNLFTIIQLLLSSAIIGDLSRYSSDFNLNIAIGIILAVLSALSFVYRLGEKAVASQITMNRYSALIHRYSMMSDDEISEALLEINSIDNPITGVLVEIAYKRSAIQLELQDDTKLNCYQKFIAKFCGEKF</sequence>
<proteinExistence type="predicted"/>
<comment type="caution">
    <text evidence="2">The sequence shown here is derived from an EMBL/GenBank/DDBJ whole genome shotgun (WGS) entry which is preliminary data.</text>
</comment>
<keyword evidence="1" id="KW-0472">Membrane</keyword>
<accession>A0A3N4VSR2</accession>
<organism evidence="2 3">
    <name type="scientific">Vespertiliibacter pulmonis</name>
    <dbReference type="NCBI Taxonomy" id="1443036"/>
    <lineage>
        <taxon>Bacteria</taxon>
        <taxon>Pseudomonadati</taxon>
        <taxon>Pseudomonadota</taxon>
        <taxon>Gammaproteobacteria</taxon>
        <taxon>Pasteurellales</taxon>
        <taxon>Pasteurellaceae</taxon>
        <taxon>Vespertiliibacter</taxon>
    </lineage>
</organism>
<keyword evidence="3" id="KW-1185">Reference proteome</keyword>
<gene>
    <name evidence="2" type="ORF">EDC46_0459</name>
</gene>
<evidence type="ECO:0000256" key="1">
    <source>
        <dbReference type="SAM" id="Phobius"/>
    </source>
</evidence>
<protein>
    <recommendedName>
        <fullName evidence="4">SMODS and SLOG-associating 2TM effector domain-containing protein</fullName>
    </recommendedName>
</protein>
<dbReference type="EMBL" id="RKQP01000001">
    <property type="protein sequence ID" value="RPE86068.1"/>
    <property type="molecule type" value="Genomic_DNA"/>
</dbReference>
<reference evidence="2 3" key="1">
    <citation type="submission" date="2018-11" db="EMBL/GenBank/DDBJ databases">
        <title>Genomic Encyclopedia of Type Strains, Phase IV (KMG-IV): sequencing the most valuable type-strain genomes for metagenomic binning, comparative biology and taxonomic classification.</title>
        <authorList>
            <person name="Goeker M."/>
        </authorList>
    </citation>
    <scope>NUCLEOTIDE SEQUENCE [LARGE SCALE GENOMIC DNA]</scope>
    <source>
        <strain evidence="2 3">DSM 27238</strain>
    </source>
</reference>
<keyword evidence="1" id="KW-0812">Transmembrane</keyword>
<evidence type="ECO:0000313" key="3">
    <source>
        <dbReference type="Proteomes" id="UP000281691"/>
    </source>
</evidence>
<evidence type="ECO:0008006" key="4">
    <source>
        <dbReference type="Google" id="ProtNLM"/>
    </source>
</evidence>
<dbReference type="RefSeq" id="WP_124210628.1">
    <property type="nucleotide sequence ID" value="NZ_CP016615.1"/>
</dbReference>
<feature type="transmembrane region" description="Helical" evidence="1">
    <location>
        <begin position="58"/>
        <end position="79"/>
    </location>
</feature>
<evidence type="ECO:0000313" key="2">
    <source>
        <dbReference type="EMBL" id="RPE86068.1"/>
    </source>
</evidence>
<dbReference type="OrthoDB" id="5677407at2"/>
<dbReference type="Proteomes" id="UP000281691">
    <property type="component" value="Unassembled WGS sequence"/>
</dbReference>
<feature type="transmembrane region" description="Helical" evidence="1">
    <location>
        <begin position="21"/>
        <end position="46"/>
    </location>
</feature>
<keyword evidence="1" id="KW-1133">Transmembrane helix</keyword>
<name>A0A3N4VSR2_9PAST</name>